<sequence length="132" mass="14133">MFAFIVSIFSKESCMWLVAIAWIYVVGLMAATEIIEHSIVAGIMTFLGYCVFPLSIVWYIAGSKMRRMKIAQKEEMARRLRAGQQPQGPAGSGERERHRSSRDNGGSDDDGGYDSSDSGDSGGGDGGGSGGD</sequence>
<proteinExistence type="predicted"/>
<evidence type="ECO:0000313" key="4">
    <source>
        <dbReference type="Proteomes" id="UP000819052"/>
    </source>
</evidence>
<keyword evidence="2" id="KW-0472">Membrane</keyword>
<accession>A0ABX0MBZ6</accession>
<dbReference type="RefSeq" id="WP_167074589.1">
    <property type="nucleotide sequence ID" value="NZ_VVIW01000002.1"/>
</dbReference>
<comment type="caution">
    <text evidence="3">The sequence shown here is derived from an EMBL/GenBank/DDBJ whole genome shotgun (WGS) entry which is preliminary data.</text>
</comment>
<dbReference type="Proteomes" id="UP000819052">
    <property type="component" value="Unassembled WGS sequence"/>
</dbReference>
<feature type="transmembrane region" description="Helical" evidence="2">
    <location>
        <begin position="38"/>
        <end position="61"/>
    </location>
</feature>
<evidence type="ECO:0000256" key="1">
    <source>
        <dbReference type="SAM" id="MobiDB-lite"/>
    </source>
</evidence>
<keyword evidence="4" id="KW-1185">Reference proteome</keyword>
<keyword evidence="2" id="KW-1133">Transmembrane helix</keyword>
<evidence type="ECO:0000256" key="2">
    <source>
        <dbReference type="SAM" id="Phobius"/>
    </source>
</evidence>
<dbReference type="EMBL" id="VVIW01000002">
    <property type="protein sequence ID" value="NHZ39651.1"/>
    <property type="molecule type" value="Genomic_DNA"/>
</dbReference>
<feature type="region of interest" description="Disordered" evidence="1">
    <location>
        <begin position="76"/>
        <end position="132"/>
    </location>
</feature>
<reference evidence="3 4" key="1">
    <citation type="submission" date="2019-09" db="EMBL/GenBank/DDBJ databases">
        <title>Taxonomy of Antarctic Massilia spp.: description of Massilia rubra sp. nov., Massilia aquatica sp. nov., Massilia mucilaginosa sp. nov., Massilia frigida sp. nov. isolated from streams, lakes and regoliths.</title>
        <authorList>
            <person name="Holochova P."/>
            <person name="Sedlacek I."/>
            <person name="Kralova S."/>
            <person name="Maslanova I."/>
            <person name="Busse H.-J."/>
            <person name="Stankova E."/>
            <person name="Vrbovska V."/>
            <person name="Kovarovic V."/>
            <person name="Bartak M."/>
            <person name="Svec P."/>
            <person name="Pantucek R."/>
        </authorList>
    </citation>
    <scope>NUCLEOTIDE SEQUENCE [LARGE SCALE GENOMIC DNA]</scope>
    <source>
        <strain evidence="3 4">CCM 8693</strain>
    </source>
</reference>
<feature type="compositionally biased region" description="Gly residues" evidence="1">
    <location>
        <begin position="120"/>
        <end position="132"/>
    </location>
</feature>
<keyword evidence="2" id="KW-0812">Transmembrane</keyword>
<name>A0ABX0MBZ6_9BURK</name>
<gene>
    <name evidence="3" type="ORF">F1609_05630</name>
</gene>
<protein>
    <recommendedName>
        <fullName evidence="5">Transmembrane protein</fullName>
    </recommendedName>
</protein>
<evidence type="ECO:0008006" key="5">
    <source>
        <dbReference type="Google" id="ProtNLM"/>
    </source>
</evidence>
<feature type="transmembrane region" description="Helical" evidence="2">
    <location>
        <begin position="14"/>
        <end position="32"/>
    </location>
</feature>
<organism evidence="3 4">
    <name type="scientific">Massilia aquatica</name>
    <dbReference type="NCBI Taxonomy" id="2609000"/>
    <lineage>
        <taxon>Bacteria</taxon>
        <taxon>Pseudomonadati</taxon>
        <taxon>Pseudomonadota</taxon>
        <taxon>Betaproteobacteria</taxon>
        <taxon>Burkholderiales</taxon>
        <taxon>Oxalobacteraceae</taxon>
        <taxon>Telluria group</taxon>
        <taxon>Massilia</taxon>
    </lineage>
</organism>
<evidence type="ECO:0000313" key="3">
    <source>
        <dbReference type="EMBL" id="NHZ39651.1"/>
    </source>
</evidence>